<protein>
    <submittedName>
        <fullName evidence="2">Uncharacterized protein</fullName>
    </submittedName>
</protein>
<dbReference type="RefSeq" id="WP_140934448.1">
    <property type="nucleotide sequence ID" value="NZ_QUBF01000003.1"/>
</dbReference>
<evidence type="ECO:0000313" key="3">
    <source>
        <dbReference type="Proteomes" id="UP000784700"/>
    </source>
</evidence>
<evidence type="ECO:0000256" key="1">
    <source>
        <dbReference type="SAM" id="SignalP"/>
    </source>
</evidence>
<feature type="signal peptide" evidence="1">
    <location>
        <begin position="1"/>
        <end position="27"/>
    </location>
</feature>
<feature type="chain" id="PRO_5040294423" evidence="1">
    <location>
        <begin position="28"/>
        <end position="114"/>
    </location>
</feature>
<dbReference type="AlphaFoldDB" id="A0A9Q8MU97"/>
<organism evidence="2 3">
    <name type="scientific">Apilactobacillus micheneri</name>
    <dbReference type="NCBI Taxonomy" id="1899430"/>
    <lineage>
        <taxon>Bacteria</taxon>
        <taxon>Bacillati</taxon>
        <taxon>Bacillota</taxon>
        <taxon>Bacilli</taxon>
        <taxon>Lactobacillales</taxon>
        <taxon>Lactobacillaceae</taxon>
        <taxon>Apilactobacillus</taxon>
    </lineage>
</organism>
<evidence type="ECO:0000313" key="2">
    <source>
        <dbReference type="EMBL" id="TPR44184.1"/>
    </source>
</evidence>
<keyword evidence="1" id="KW-0732">Signal</keyword>
<accession>A0A9Q8MU97</accession>
<proteinExistence type="predicted"/>
<sequence>MKRFAIALSLFTALTFCLIFTNNQASANSRYTNRNDYTNVYKYIASNRGNKMIHFHNFKRLGKTKIGRSVSFNGVMFCYIPKVNGYVPFNQMKKIKKHKHIKNVNKYKVAPTIY</sequence>
<comment type="caution">
    <text evidence="2">The sequence shown here is derived from an EMBL/GenBank/DDBJ whole genome shotgun (WGS) entry which is preliminary data.</text>
</comment>
<reference evidence="2" key="1">
    <citation type="submission" date="2018-08" db="EMBL/GenBank/DDBJ databases">
        <title>Comparative genomics of wild bee and flower associated Lactobacillus reveals potential adaptation to the bee host.</title>
        <authorList>
            <person name="Vuong H.Q."/>
            <person name="Mcfrederick Q.S."/>
        </authorList>
    </citation>
    <scope>NUCLEOTIDE SEQUENCE</scope>
    <source>
        <strain evidence="2">HV_63</strain>
    </source>
</reference>
<dbReference type="EMBL" id="QUBG01000003">
    <property type="protein sequence ID" value="TPR44184.1"/>
    <property type="molecule type" value="Genomic_DNA"/>
</dbReference>
<dbReference type="GeneID" id="58108394"/>
<gene>
    <name evidence="2" type="ORF">DY130_03870</name>
</gene>
<dbReference type="Proteomes" id="UP000784700">
    <property type="component" value="Unassembled WGS sequence"/>
</dbReference>
<name>A0A9Q8MU97_9LACO</name>